<feature type="compositionally biased region" description="Basic and acidic residues" evidence="1">
    <location>
        <begin position="112"/>
        <end position="127"/>
    </location>
</feature>
<reference evidence="4 5" key="1">
    <citation type="submission" date="2018-08" db="EMBL/GenBank/DDBJ databases">
        <title>Aphanomyces genome sequencing and annotation.</title>
        <authorList>
            <person name="Minardi D."/>
            <person name="Oidtmann B."/>
            <person name="Van Der Giezen M."/>
            <person name="Studholme D.J."/>
        </authorList>
    </citation>
    <scope>NUCLEOTIDE SEQUENCE [LARGE SCALE GENOMIC DNA]</scope>
    <source>
        <strain evidence="4 5">NJM0002</strain>
    </source>
</reference>
<dbReference type="InterPro" id="IPR036885">
    <property type="entry name" value="SWIB_MDM2_dom_sf"/>
</dbReference>
<feature type="domain" description="DM2" evidence="2">
    <location>
        <begin position="270"/>
        <end position="347"/>
    </location>
</feature>
<evidence type="ECO:0000259" key="3">
    <source>
        <dbReference type="PROSITE" id="PS51998"/>
    </source>
</evidence>
<dbReference type="Gene3D" id="1.10.10.60">
    <property type="entry name" value="Homeodomain-like"/>
    <property type="match status" value="1"/>
</dbReference>
<feature type="domain" description="DEK-C" evidence="3">
    <location>
        <begin position="26"/>
        <end position="81"/>
    </location>
</feature>
<dbReference type="SUPFAM" id="SSF109715">
    <property type="entry name" value="DEK C-terminal domain"/>
    <property type="match status" value="1"/>
</dbReference>
<feature type="compositionally biased region" description="Basic residues" evidence="1">
    <location>
        <begin position="242"/>
        <end position="251"/>
    </location>
</feature>
<organism evidence="4 5">
    <name type="scientific">Aphanomyces invadans</name>
    <dbReference type="NCBI Taxonomy" id="157072"/>
    <lineage>
        <taxon>Eukaryota</taxon>
        <taxon>Sar</taxon>
        <taxon>Stramenopiles</taxon>
        <taxon>Oomycota</taxon>
        <taxon>Saprolegniomycetes</taxon>
        <taxon>Saprolegniales</taxon>
        <taxon>Verrucalvaceae</taxon>
        <taxon>Aphanomyces</taxon>
    </lineage>
</organism>
<sequence length="356" mass="40128">MDLLRRYFSGGCLGGSQCYYRHVASSMKKSELAKAIRKILDASDLETMSRKMVRKQLESTFGVSMEEYKSFINDEITKIIEEQEEDDSGDDEEEVDAPPPSKKAKKGGASKVKAEPKKRAPRKKNEDGSASGGFAVEMLLSPELSEVLGITQSSRPQLVKKMWEYIREQGLQDPNDKRTIILNDALKNVFQRDSFTMFSMNKYLKRHVVKPDDLPAGGWADIQRDGESSEEDEEKTAEKERKKAAKLARKTQLKETGEKPKRAAPAPNSGINAPLTLSEELSDLLGEVQMSRPQVVKKLWEYIKENNLQNPDNKQEINCDDTLTHLFGEDKVTMFSMNKLLKPHLLGKAKVPADES</sequence>
<dbReference type="PROSITE" id="PS51925">
    <property type="entry name" value="SWIB_MDM2"/>
    <property type="match status" value="2"/>
</dbReference>
<evidence type="ECO:0000313" key="4">
    <source>
        <dbReference type="EMBL" id="RHY30419.1"/>
    </source>
</evidence>
<evidence type="ECO:0000313" key="5">
    <source>
        <dbReference type="Proteomes" id="UP000285060"/>
    </source>
</evidence>
<name>A0A418AXZ3_9STRA</name>
<evidence type="ECO:0008006" key="6">
    <source>
        <dbReference type="Google" id="ProtNLM"/>
    </source>
</evidence>
<comment type="caution">
    <text evidence="4">The sequence shown here is derived from an EMBL/GenBank/DDBJ whole genome shotgun (WGS) entry which is preliminary data.</text>
</comment>
<dbReference type="PANTHER" id="PTHR13844">
    <property type="entry name" value="SWI/SNF-RELATED MATRIX-ASSOCIATED ACTIN-DEPENDENT REGULATOR OF CHROMATIN SUBFAMILY D"/>
    <property type="match status" value="1"/>
</dbReference>
<dbReference type="Pfam" id="PF08766">
    <property type="entry name" value="DEK_C"/>
    <property type="match status" value="1"/>
</dbReference>
<accession>A0A418AXZ3</accession>
<feature type="region of interest" description="Disordered" evidence="1">
    <location>
        <begin position="214"/>
        <end position="274"/>
    </location>
</feature>
<dbReference type="VEuPathDB" id="FungiDB:H310_04980"/>
<evidence type="ECO:0000259" key="2">
    <source>
        <dbReference type="PROSITE" id="PS51925"/>
    </source>
</evidence>
<dbReference type="Proteomes" id="UP000285060">
    <property type="component" value="Unassembled WGS sequence"/>
</dbReference>
<dbReference type="CDD" id="cd10567">
    <property type="entry name" value="SWIB-MDM2_like"/>
    <property type="match status" value="2"/>
</dbReference>
<proteinExistence type="predicted"/>
<dbReference type="InterPro" id="IPR019835">
    <property type="entry name" value="SWIB_domain"/>
</dbReference>
<dbReference type="InterPro" id="IPR003121">
    <property type="entry name" value="SWIB_MDM2_domain"/>
</dbReference>
<feature type="region of interest" description="Disordered" evidence="1">
    <location>
        <begin position="83"/>
        <end position="131"/>
    </location>
</feature>
<feature type="domain" description="DM2" evidence="2">
    <location>
        <begin position="133"/>
        <end position="210"/>
    </location>
</feature>
<dbReference type="AlphaFoldDB" id="A0A418AXZ3"/>
<feature type="compositionally biased region" description="Acidic residues" evidence="1">
    <location>
        <begin position="83"/>
        <end position="96"/>
    </location>
</feature>
<feature type="compositionally biased region" description="Basic and acidic residues" evidence="1">
    <location>
        <begin position="252"/>
        <end position="261"/>
    </location>
</feature>
<dbReference type="Pfam" id="PF02201">
    <property type="entry name" value="SWIB"/>
    <property type="match status" value="2"/>
</dbReference>
<evidence type="ECO:0000256" key="1">
    <source>
        <dbReference type="SAM" id="MobiDB-lite"/>
    </source>
</evidence>
<keyword evidence="5" id="KW-1185">Reference proteome</keyword>
<dbReference type="EMBL" id="QUSY01000319">
    <property type="protein sequence ID" value="RHY30419.1"/>
    <property type="molecule type" value="Genomic_DNA"/>
</dbReference>
<protein>
    <recommendedName>
        <fullName evidence="6">DM2 domain-containing protein</fullName>
    </recommendedName>
</protein>
<gene>
    <name evidence="4" type="ORF">DYB32_004331</name>
</gene>
<dbReference type="PROSITE" id="PS51998">
    <property type="entry name" value="DEK_C"/>
    <property type="match status" value="1"/>
</dbReference>
<dbReference type="SUPFAM" id="SSF47592">
    <property type="entry name" value="SWIB/MDM2 domain"/>
    <property type="match status" value="2"/>
</dbReference>
<dbReference type="Gene3D" id="1.10.245.10">
    <property type="entry name" value="SWIB/MDM2 domain"/>
    <property type="match status" value="2"/>
</dbReference>
<dbReference type="InterPro" id="IPR014876">
    <property type="entry name" value="DEK_C"/>
</dbReference>
<dbReference type="SMART" id="SM00151">
    <property type="entry name" value="SWIB"/>
    <property type="match status" value="2"/>
</dbReference>